<dbReference type="Proteomes" id="UP000326582">
    <property type="component" value="Chromosome 7"/>
</dbReference>
<evidence type="ECO:0000313" key="1">
    <source>
        <dbReference type="EMBL" id="QFZ30104.1"/>
    </source>
</evidence>
<keyword evidence="2" id="KW-1185">Reference proteome</keyword>
<protein>
    <submittedName>
        <fullName evidence="1">tRNA-specific adenosine deaminase subunit</fullName>
    </submittedName>
</protein>
<evidence type="ECO:0000313" key="2">
    <source>
        <dbReference type="Proteomes" id="UP000326582"/>
    </source>
</evidence>
<sequence>MVKLKVSSDVDIPNYTIYKSLKQIRKSNFTNADQDNPPLIEVWACDIGPSQTKTFLKLIEESIRTLDPIDLNHIKRLRKRDNSGPVKIEAVICSTSFLPSKNSLLAYLTENSFDEINYESIHTISVPHALPLSKERAQIWSSKYWPISWKGNPNHQDLITAKFDINQEKRMIFTLLNSVKENATVPITTIIARKDDLTGEIQILFTANDSRDKHPLEHSVMKGISMVAEDERRKRSVEKEPDLGYLCRDLLIYTTHEPCTMCAMALVHSRIRQLIYVYDHPKGGIQSSYFIGDRRDLNWTYDIWKWVGEIPCQNPREISHFSP</sequence>
<proteinExistence type="predicted"/>
<reference evidence="2" key="1">
    <citation type="journal article" date="2019" name="MBio">
        <title>Comparative genomics for the elucidation of multidrug resistance (MDR) in Candida lusitaniae.</title>
        <authorList>
            <person name="Kannan A."/>
            <person name="Asner S.A."/>
            <person name="Trachsel E."/>
            <person name="Kelly S."/>
            <person name="Parker J."/>
            <person name="Sanglard D."/>
        </authorList>
    </citation>
    <scope>NUCLEOTIDE SEQUENCE [LARGE SCALE GENOMIC DNA]</scope>
    <source>
        <strain evidence="2">P1</strain>
    </source>
</reference>
<name>A0ACD0WRC3_CLALS</name>
<organism evidence="1 2">
    <name type="scientific">Clavispora lusitaniae</name>
    <name type="common">Candida lusitaniae</name>
    <dbReference type="NCBI Taxonomy" id="36911"/>
    <lineage>
        <taxon>Eukaryota</taxon>
        <taxon>Fungi</taxon>
        <taxon>Dikarya</taxon>
        <taxon>Ascomycota</taxon>
        <taxon>Saccharomycotina</taxon>
        <taxon>Pichiomycetes</taxon>
        <taxon>Metschnikowiaceae</taxon>
        <taxon>Clavispora</taxon>
    </lineage>
</organism>
<gene>
    <name evidence="1" type="ORF">EJF14_70173</name>
</gene>
<dbReference type="EMBL" id="CP038490">
    <property type="protein sequence ID" value="QFZ30104.1"/>
    <property type="molecule type" value="Genomic_DNA"/>
</dbReference>
<accession>A0ACD0WRC3</accession>